<feature type="coiled-coil region" evidence="1">
    <location>
        <begin position="570"/>
        <end position="604"/>
    </location>
</feature>
<evidence type="ECO:0000256" key="1">
    <source>
        <dbReference type="SAM" id="Coils"/>
    </source>
</evidence>
<keyword evidence="1" id="KW-0175">Coiled coil</keyword>
<comment type="caution">
    <text evidence="3">The sequence shown here is derived from an EMBL/GenBank/DDBJ whole genome shotgun (WGS) entry which is preliminary data.</text>
</comment>
<dbReference type="CDD" id="cd00267">
    <property type="entry name" value="ABC_ATPase"/>
    <property type="match status" value="1"/>
</dbReference>
<gene>
    <name evidence="3" type="ORF">M8H41_23965</name>
</gene>
<evidence type="ECO:0000259" key="2">
    <source>
        <dbReference type="Pfam" id="PF02463"/>
    </source>
</evidence>
<feature type="coiled-coil region" evidence="1">
    <location>
        <begin position="194"/>
        <end position="228"/>
    </location>
</feature>
<dbReference type="PANTHER" id="PTHR32182">
    <property type="entry name" value="DNA REPLICATION AND REPAIR PROTEIN RECF"/>
    <property type="match status" value="1"/>
</dbReference>
<protein>
    <submittedName>
        <fullName evidence="3">AAA family ATPase</fullName>
    </submittedName>
</protein>
<dbReference type="Pfam" id="PF02463">
    <property type="entry name" value="SMC_N"/>
    <property type="match status" value="1"/>
</dbReference>
<dbReference type="PANTHER" id="PTHR32182:SF22">
    <property type="entry name" value="ATP-DEPENDENT ENDONUCLEASE, OLD FAMILY-RELATED"/>
    <property type="match status" value="1"/>
</dbReference>
<accession>A0ABT8QXI5</accession>
<proteinExistence type="predicted"/>
<dbReference type="InterPro" id="IPR027417">
    <property type="entry name" value="P-loop_NTPase"/>
</dbReference>
<dbReference type="InterPro" id="IPR003395">
    <property type="entry name" value="RecF/RecN/SMC_N"/>
</dbReference>
<organism evidence="3 4">
    <name type="scientific">Desulfosporosinus nitroreducens</name>
    <dbReference type="NCBI Taxonomy" id="2018668"/>
    <lineage>
        <taxon>Bacteria</taxon>
        <taxon>Bacillati</taxon>
        <taxon>Bacillota</taxon>
        <taxon>Clostridia</taxon>
        <taxon>Eubacteriales</taxon>
        <taxon>Desulfitobacteriaceae</taxon>
        <taxon>Desulfosporosinus</taxon>
    </lineage>
</organism>
<name>A0ABT8QXI5_9FIRM</name>
<dbReference type="SUPFAM" id="SSF52540">
    <property type="entry name" value="P-loop containing nucleoside triphosphate hydrolases"/>
    <property type="match status" value="1"/>
</dbReference>
<evidence type="ECO:0000313" key="4">
    <source>
        <dbReference type="Proteomes" id="UP001176021"/>
    </source>
</evidence>
<keyword evidence="4" id="KW-1185">Reference proteome</keyword>
<sequence length="765" mass="88503">MAGYIIKQIEIRNFKYIPNDHPVLFRFNESNIVILGGPNGYGKTTLFDAIELLINGTIKHFNADLLNRGSESIGILANNHSRDIQISGILIGSNEESLCITRRFLKDQDFKGQLFLNEEIITQEQLYNMLKISSNMFDIGTYISQSESLDFLQNKYKNRKAQISTLLENPQISRKIQLIKDIQTGISSRIEEKVDFLQKAYDATAEKVASLQNQVNTLENSSKQKAQNIKLFPSKEFEFDTDEIDLIKSYAEITLPLKQLEEFVKNYEEYKKHIQNANLKELLDTPKNIYMAMYYQKQISLIKSNTVILETASKSRKLLGQFEKHNWSVDLEVFKVVGISNEIMEQARQIIQSKIDEQQKMSEPDKILHQMMNARQTFIEQFNKTVEQKIVSNHMCPLCGTKFEDIESVFAATEKLLKKFREDAVKKIEDIEEKTFQLYKKNIIPFFESYLSKNRIVIELNEYLSSCKNLSFEVLSANLQKQGIVNFYADPLELVFKREDFEVVFKNLQDALYRLMQPNSVILTEEQIILYKSIHFQYYDNQQPIHTIEQIENKYQYIADKYVNKYNLELTQAKSELANCDIRLKNYREKSNELQESFRVLVKKYDDANKEYQTNLTNAIRVPLMIYSGKIIQNYPLGLGIKAVIKTNQLVFEAPNKESVDAYNVLSTGQLNGLAISILLAVRSVYGHPDGLNIVMIDDPLQTIDDISAISLADLLTQQSIGQIILSTHEDHKAGLLRFKFKQANLSVFEQNMQQTYLSIKHENK</sequence>
<reference evidence="3" key="1">
    <citation type="submission" date="2022-05" db="EMBL/GenBank/DDBJ databases">
        <title>Expanded diversity of anoxic marine methylotrophy in a Black Sea sulfate reducing microorganism.</title>
        <authorList>
            <person name="Fischer P.Q."/>
            <person name="Stams A.J.M."/>
            <person name="Villanueva L."/>
            <person name="Sousa D.Z."/>
        </authorList>
    </citation>
    <scope>NUCLEOTIDE SEQUENCE</scope>
    <source>
        <strain evidence="3">P130</strain>
    </source>
</reference>
<evidence type="ECO:0000313" key="3">
    <source>
        <dbReference type="EMBL" id="MDO0825865.1"/>
    </source>
</evidence>
<dbReference type="Gene3D" id="3.40.50.300">
    <property type="entry name" value="P-loop containing nucleotide triphosphate hydrolases"/>
    <property type="match status" value="2"/>
</dbReference>
<feature type="domain" description="RecF/RecN/SMC N-terminal" evidence="2">
    <location>
        <begin position="6"/>
        <end position="732"/>
    </location>
</feature>
<dbReference type="RefSeq" id="WP_302050274.1">
    <property type="nucleotide sequence ID" value="NZ_JAMJEV010000035.1"/>
</dbReference>
<dbReference type="EMBL" id="JAMJEV010000035">
    <property type="protein sequence ID" value="MDO0825865.1"/>
    <property type="molecule type" value="Genomic_DNA"/>
</dbReference>
<dbReference type="Proteomes" id="UP001176021">
    <property type="component" value="Unassembled WGS sequence"/>
</dbReference>